<dbReference type="AlphaFoldDB" id="A0A0R1K865"/>
<dbReference type="Proteomes" id="UP000051248">
    <property type="component" value="Unassembled WGS sequence"/>
</dbReference>
<evidence type="ECO:0000256" key="1">
    <source>
        <dbReference type="SAM" id="Coils"/>
    </source>
</evidence>
<sequence>METTKSNFDCFNPDSNEYPVIFSLPHSGTFVPEEIRTVLRSEAVLANSDWFLQELYSFLPELGLTVIQNNINRYIADPNRKSFAIDDDNDYRHNVVYQHNTFGHDLYDEPLSKAQIEDRLTRFYHPYHDQLQKLIDYKLDKFDEIYLVDLHSFAYYPRFEMMSPADFVIGNDYDNTSSDHIRSWLTNELHRKSYTVSDNFPFTGGHITKHYGRQANIHALQLEIRYNNYIENREFTEEELTNYNSELFATAQNDLKKITDLFIAKMGL</sequence>
<keyword evidence="2" id="KW-0378">Hydrolase</keyword>
<dbReference type="Pfam" id="PF05013">
    <property type="entry name" value="FGase"/>
    <property type="match status" value="1"/>
</dbReference>
<reference evidence="2 3" key="1">
    <citation type="journal article" date="2015" name="Genome Announc.">
        <title>Expanding the biotechnology potential of lactobacilli through comparative genomics of 213 strains and associated genera.</title>
        <authorList>
            <person name="Sun Z."/>
            <person name="Harris H.M."/>
            <person name="McCann A."/>
            <person name="Guo C."/>
            <person name="Argimon S."/>
            <person name="Zhang W."/>
            <person name="Yang X."/>
            <person name="Jeffery I.B."/>
            <person name="Cooney J.C."/>
            <person name="Kagawa T.F."/>
            <person name="Liu W."/>
            <person name="Song Y."/>
            <person name="Salvetti E."/>
            <person name="Wrobel A."/>
            <person name="Rasinkangas P."/>
            <person name="Parkhill J."/>
            <person name="Rea M.C."/>
            <person name="O'Sullivan O."/>
            <person name="Ritari J."/>
            <person name="Douillard F.P."/>
            <person name="Paul Ross R."/>
            <person name="Yang R."/>
            <person name="Briner A.E."/>
            <person name="Felis G.E."/>
            <person name="de Vos W.M."/>
            <person name="Barrangou R."/>
            <person name="Klaenhammer T.R."/>
            <person name="Caufield P.W."/>
            <person name="Cui Y."/>
            <person name="Zhang H."/>
            <person name="O'Toole P.W."/>
        </authorList>
    </citation>
    <scope>NUCLEOTIDE SEQUENCE [LARGE SCALE GENOMIC DNA]</scope>
    <source>
        <strain evidence="2 3">DSM 19682</strain>
    </source>
</reference>
<dbReference type="OrthoDB" id="8716700at2"/>
<comment type="caution">
    <text evidence="2">The sequence shown here is derived from an EMBL/GenBank/DDBJ whole genome shotgun (WGS) entry which is preliminary data.</text>
</comment>
<dbReference type="eggNOG" id="COG3741">
    <property type="taxonomic scope" value="Bacteria"/>
</dbReference>
<dbReference type="RefSeq" id="WP_025024441.1">
    <property type="nucleotide sequence ID" value="NZ_AZDZ01000014.1"/>
</dbReference>
<gene>
    <name evidence="2" type="ORF">FD03_GL000666</name>
</gene>
<evidence type="ECO:0000313" key="3">
    <source>
        <dbReference type="Proteomes" id="UP000051248"/>
    </source>
</evidence>
<proteinExistence type="predicted"/>
<name>A0A0R1K865_9LACO</name>
<dbReference type="PATRIC" id="fig|1423775.4.peg.680"/>
<accession>A0A0R1K865</accession>
<dbReference type="SUPFAM" id="SSF53187">
    <property type="entry name" value="Zn-dependent exopeptidases"/>
    <property type="match status" value="1"/>
</dbReference>
<keyword evidence="1" id="KW-0175">Coiled coil</keyword>
<dbReference type="GO" id="GO:0016787">
    <property type="term" value="F:hydrolase activity"/>
    <property type="evidence" value="ECO:0007669"/>
    <property type="project" value="UniProtKB-KW"/>
</dbReference>
<organism evidence="2 3">
    <name type="scientific">Companilactobacillus nodensis DSM 19682 = JCM 14932 = NBRC 107160</name>
    <dbReference type="NCBI Taxonomy" id="1423775"/>
    <lineage>
        <taxon>Bacteria</taxon>
        <taxon>Bacillati</taxon>
        <taxon>Bacillota</taxon>
        <taxon>Bacilli</taxon>
        <taxon>Lactobacillales</taxon>
        <taxon>Lactobacillaceae</taxon>
        <taxon>Companilactobacillus</taxon>
    </lineage>
</organism>
<dbReference type="Gene3D" id="3.40.630.40">
    <property type="entry name" value="Zn-dependent exopeptidases"/>
    <property type="match status" value="1"/>
</dbReference>
<evidence type="ECO:0000313" key="2">
    <source>
        <dbReference type="EMBL" id="KRK79531.1"/>
    </source>
</evidence>
<dbReference type="InterPro" id="IPR007709">
    <property type="entry name" value="N-FG_amidohydro"/>
</dbReference>
<protein>
    <submittedName>
        <fullName evidence="2">N-formylglutamate amidohydrolase</fullName>
    </submittedName>
</protein>
<feature type="coiled-coil region" evidence="1">
    <location>
        <begin position="219"/>
        <end position="246"/>
    </location>
</feature>
<dbReference type="STRING" id="1423775.FD03_GL000666"/>
<dbReference type="EMBL" id="AZDZ01000014">
    <property type="protein sequence ID" value="KRK79531.1"/>
    <property type="molecule type" value="Genomic_DNA"/>
</dbReference>
<keyword evidence="3" id="KW-1185">Reference proteome</keyword>